<dbReference type="InterPro" id="IPR036409">
    <property type="entry name" value="Aldolase_II/adducin_N_sf"/>
</dbReference>
<dbReference type="InterPro" id="IPR019293">
    <property type="entry name" value="ThiN"/>
</dbReference>
<dbReference type="GO" id="GO:0005829">
    <property type="term" value="C:cytosol"/>
    <property type="evidence" value="ECO:0007669"/>
    <property type="project" value="TreeGrafter"/>
</dbReference>
<accession>A0A1W9S2V3</accession>
<dbReference type="PANTHER" id="PTHR20858:SF17">
    <property type="entry name" value="HYDROXYMETHYLPYRIMIDINE_PHOSPHOMETHYLPYRIMIDINE KINASE THI20-RELATED"/>
    <property type="match status" value="1"/>
</dbReference>
<feature type="domain" description="Pyridoxamine kinase/Phosphomethylpyrimidine kinase" evidence="1">
    <location>
        <begin position="14"/>
        <end position="242"/>
    </location>
</feature>
<feature type="domain" description="Thiamine-phosphate synthase ThiN" evidence="2">
    <location>
        <begin position="273"/>
        <end position="426"/>
    </location>
</feature>
<comment type="caution">
    <text evidence="3">The sequence shown here is derived from an EMBL/GenBank/DDBJ whole genome shotgun (WGS) entry which is preliminary data.</text>
</comment>
<evidence type="ECO:0000313" key="3">
    <source>
        <dbReference type="EMBL" id="OQX91188.1"/>
    </source>
</evidence>
<dbReference type="Gene3D" id="3.40.225.10">
    <property type="entry name" value="Class II aldolase/adducin N-terminal domain"/>
    <property type="match status" value="1"/>
</dbReference>
<dbReference type="PANTHER" id="PTHR20858">
    <property type="entry name" value="PHOSPHOMETHYLPYRIMIDINE KINASE"/>
    <property type="match status" value="1"/>
</dbReference>
<dbReference type="Pfam" id="PF10120">
    <property type="entry name" value="ThiN"/>
    <property type="match status" value="1"/>
</dbReference>
<gene>
    <name evidence="3" type="ORF">B6D57_00690</name>
</gene>
<dbReference type="GO" id="GO:0008902">
    <property type="term" value="F:hydroxymethylpyrimidine kinase activity"/>
    <property type="evidence" value="ECO:0007669"/>
    <property type="project" value="TreeGrafter"/>
</dbReference>
<dbReference type="GO" id="GO:0008972">
    <property type="term" value="F:phosphomethylpyrimidine kinase activity"/>
    <property type="evidence" value="ECO:0007669"/>
    <property type="project" value="TreeGrafter"/>
</dbReference>
<reference evidence="4" key="1">
    <citation type="submission" date="2017-03" db="EMBL/GenBank/DDBJ databases">
        <title>Novel pathways for hydrocarbon cycling and metabolic interdependencies in hydrothermal sediment communities.</title>
        <authorList>
            <person name="Dombrowski N."/>
            <person name="Seitz K."/>
            <person name="Teske A."/>
            <person name="Baker B."/>
        </authorList>
    </citation>
    <scope>NUCLEOTIDE SEQUENCE [LARGE SCALE GENOMIC DNA]</scope>
</reference>
<evidence type="ECO:0000313" key="4">
    <source>
        <dbReference type="Proteomes" id="UP000192611"/>
    </source>
</evidence>
<evidence type="ECO:0000259" key="1">
    <source>
        <dbReference type="Pfam" id="PF08543"/>
    </source>
</evidence>
<sequence length="432" mass="48039">MVGEEIVVSITAYDPSGGAGVGQDLKVFSSLGFNGCGVITGIISQTRDSVINSNFLPQSEIEHQLDAIFNEFIPLVIKIGIVGKGYILNTIKKYLIKNKYENYIVIDPVFRATCGDSISEIEPQELSNALRNMPIIIVANQEEFNNIYKYEIVDHHQALSDAYRELKIPILLTGIESNEIITDLLIAREEVHEFSCPKSNNQFHDMGGVLSSAIACYLARGYDIVEAVSKAKLYLNETMNYSVYNRWLLNIGLEQYIGSEINKAKEYLSELAVDICSIKNLHEIIPEVGINAGTIAINKVGFESVVVFDRRITRDRRVGFTEPPHAIVDNTGYIARTLIACNKRWSNIQSAINIKMNDKIMECIKKCGLTTARIKGDTIAPAVEQMIDGIDTDTTPDALYHLGFVGFEPIVVILADSIENLLNKVLLITEQL</sequence>
<dbReference type="InterPro" id="IPR029056">
    <property type="entry name" value="Ribokinase-like"/>
</dbReference>
<dbReference type="SUPFAM" id="SSF53613">
    <property type="entry name" value="Ribokinase-like"/>
    <property type="match status" value="1"/>
</dbReference>
<organism evidence="3 4">
    <name type="scientific">Candidatus Coatesbacteria bacterium 4484_99</name>
    <dbReference type="NCBI Taxonomy" id="1970774"/>
    <lineage>
        <taxon>Bacteria</taxon>
        <taxon>Candidatus Coatesiibacteriota</taxon>
    </lineage>
</organism>
<proteinExistence type="predicted"/>
<evidence type="ECO:0000259" key="2">
    <source>
        <dbReference type="Pfam" id="PF10120"/>
    </source>
</evidence>
<dbReference type="AlphaFoldDB" id="A0A1W9S2V3"/>
<dbReference type="SUPFAM" id="SSF53639">
    <property type="entry name" value="AraD/HMP-PK domain-like"/>
    <property type="match status" value="1"/>
</dbReference>
<dbReference type="EMBL" id="NATQ01000008">
    <property type="protein sequence ID" value="OQX91188.1"/>
    <property type="molecule type" value="Genomic_DNA"/>
</dbReference>
<dbReference type="Pfam" id="PF08543">
    <property type="entry name" value="Phos_pyr_kin"/>
    <property type="match status" value="1"/>
</dbReference>
<dbReference type="Gene3D" id="3.40.1190.20">
    <property type="match status" value="1"/>
</dbReference>
<protein>
    <submittedName>
        <fullName evidence="3">Uncharacterized protein</fullName>
    </submittedName>
</protein>
<dbReference type="InterPro" id="IPR013749">
    <property type="entry name" value="PM/HMP-P_kinase-1"/>
</dbReference>
<dbReference type="Proteomes" id="UP000192611">
    <property type="component" value="Unassembled WGS sequence"/>
</dbReference>
<name>A0A1W9S2V3_9BACT</name>
<dbReference type="GO" id="GO:0009228">
    <property type="term" value="P:thiamine biosynthetic process"/>
    <property type="evidence" value="ECO:0007669"/>
    <property type="project" value="TreeGrafter"/>
</dbReference>